<evidence type="ECO:0000256" key="1">
    <source>
        <dbReference type="SAM" id="Coils"/>
    </source>
</evidence>
<gene>
    <name evidence="3" type="ORF">OE88DRAFT_1644322</name>
</gene>
<organism evidence="3 4">
    <name type="scientific">Heliocybe sulcata</name>
    <dbReference type="NCBI Taxonomy" id="5364"/>
    <lineage>
        <taxon>Eukaryota</taxon>
        <taxon>Fungi</taxon>
        <taxon>Dikarya</taxon>
        <taxon>Basidiomycota</taxon>
        <taxon>Agaricomycotina</taxon>
        <taxon>Agaricomycetes</taxon>
        <taxon>Gloeophyllales</taxon>
        <taxon>Gloeophyllaceae</taxon>
        <taxon>Heliocybe</taxon>
    </lineage>
</organism>
<proteinExistence type="predicted"/>
<protein>
    <submittedName>
        <fullName evidence="3">Uncharacterized protein</fullName>
    </submittedName>
</protein>
<sequence>MSAAPKAADAGRNSAKNATGLGEKLESIAESIKDLQKDSKHLQTLQMKFADMESRLKTLKEENKALKDSVKASKACIKTLEGELMEHINECKTVAAEEVSNRGQAGQENPDYQKHLEQAKQIPNPTVTNLPAWPGDDIMPVDIAIQRIYLCFKWDLLDSELYNLDGIKEIIMGIKRDGLT</sequence>
<keyword evidence="4" id="KW-1185">Reference proteome</keyword>
<evidence type="ECO:0000256" key="2">
    <source>
        <dbReference type="SAM" id="MobiDB-lite"/>
    </source>
</evidence>
<evidence type="ECO:0000313" key="4">
    <source>
        <dbReference type="Proteomes" id="UP000305948"/>
    </source>
</evidence>
<dbReference type="AlphaFoldDB" id="A0A5C3N6D9"/>
<keyword evidence="1" id="KW-0175">Coiled coil</keyword>
<feature type="coiled-coil region" evidence="1">
    <location>
        <begin position="42"/>
        <end position="97"/>
    </location>
</feature>
<reference evidence="3 4" key="1">
    <citation type="journal article" date="2019" name="Nat. Ecol. Evol.">
        <title>Megaphylogeny resolves global patterns of mushroom evolution.</title>
        <authorList>
            <person name="Varga T."/>
            <person name="Krizsan K."/>
            <person name="Foldi C."/>
            <person name="Dima B."/>
            <person name="Sanchez-Garcia M."/>
            <person name="Sanchez-Ramirez S."/>
            <person name="Szollosi G.J."/>
            <person name="Szarkandi J.G."/>
            <person name="Papp V."/>
            <person name="Albert L."/>
            <person name="Andreopoulos W."/>
            <person name="Angelini C."/>
            <person name="Antonin V."/>
            <person name="Barry K.W."/>
            <person name="Bougher N.L."/>
            <person name="Buchanan P."/>
            <person name="Buyck B."/>
            <person name="Bense V."/>
            <person name="Catcheside P."/>
            <person name="Chovatia M."/>
            <person name="Cooper J."/>
            <person name="Damon W."/>
            <person name="Desjardin D."/>
            <person name="Finy P."/>
            <person name="Geml J."/>
            <person name="Haridas S."/>
            <person name="Hughes K."/>
            <person name="Justo A."/>
            <person name="Karasinski D."/>
            <person name="Kautmanova I."/>
            <person name="Kiss B."/>
            <person name="Kocsube S."/>
            <person name="Kotiranta H."/>
            <person name="LaButti K.M."/>
            <person name="Lechner B.E."/>
            <person name="Liimatainen K."/>
            <person name="Lipzen A."/>
            <person name="Lukacs Z."/>
            <person name="Mihaltcheva S."/>
            <person name="Morgado L.N."/>
            <person name="Niskanen T."/>
            <person name="Noordeloos M.E."/>
            <person name="Ohm R.A."/>
            <person name="Ortiz-Santana B."/>
            <person name="Ovrebo C."/>
            <person name="Racz N."/>
            <person name="Riley R."/>
            <person name="Savchenko A."/>
            <person name="Shiryaev A."/>
            <person name="Soop K."/>
            <person name="Spirin V."/>
            <person name="Szebenyi C."/>
            <person name="Tomsovsky M."/>
            <person name="Tulloss R.E."/>
            <person name="Uehling J."/>
            <person name="Grigoriev I.V."/>
            <person name="Vagvolgyi C."/>
            <person name="Papp T."/>
            <person name="Martin F.M."/>
            <person name="Miettinen O."/>
            <person name="Hibbett D.S."/>
            <person name="Nagy L.G."/>
        </authorList>
    </citation>
    <scope>NUCLEOTIDE SEQUENCE [LARGE SCALE GENOMIC DNA]</scope>
    <source>
        <strain evidence="3 4">OMC1185</strain>
    </source>
</reference>
<feature type="region of interest" description="Disordered" evidence="2">
    <location>
        <begin position="1"/>
        <end position="23"/>
    </location>
</feature>
<accession>A0A5C3N6D9</accession>
<dbReference type="Proteomes" id="UP000305948">
    <property type="component" value="Unassembled WGS sequence"/>
</dbReference>
<dbReference type="EMBL" id="ML213510">
    <property type="protein sequence ID" value="TFK51628.1"/>
    <property type="molecule type" value="Genomic_DNA"/>
</dbReference>
<evidence type="ECO:0000313" key="3">
    <source>
        <dbReference type="EMBL" id="TFK51628.1"/>
    </source>
</evidence>
<name>A0A5C3N6D9_9AGAM</name>